<name>A0ABU3TS98_9BACT</name>
<evidence type="ECO:0000313" key="5">
    <source>
        <dbReference type="EMBL" id="MDU0808728.1"/>
    </source>
</evidence>
<evidence type="ECO:0000256" key="2">
    <source>
        <dbReference type="HAMAP-Rule" id="MF_01867"/>
    </source>
</evidence>
<keyword evidence="1 2" id="KW-0436">Ligase</keyword>
<accession>A0ABU3TS98</accession>
<evidence type="ECO:0000259" key="3">
    <source>
        <dbReference type="Pfam" id="PF10079"/>
    </source>
</evidence>
<dbReference type="PIRSF" id="PIRSF012535">
    <property type="entry name" value="UCP012535"/>
    <property type="match status" value="1"/>
</dbReference>
<comment type="caution">
    <text evidence="5">The sequence shown here is derived from an EMBL/GenBank/DDBJ whole genome shotgun (WGS) entry which is preliminary data.</text>
</comment>
<gene>
    <name evidence="2 5" type="primary">bshC</name>
    <name evidence="5" type="ORF">PQG45_06755</name>
</gene>
<sequence>MQTKTYPLDQINGFGKLLKNYLAGDQALKPLYGNAPNITSFQAQIDSKKSVNRTLLVEVLQDQYQGFDDAPQIASLAEPNTFTVTTGHQLNLFTGPLYVIFKIVSTINLARQLKKAYPAYHFVPVYWMASEDHDWDEINHFHLFGKKIQWDTDQKGPVGRFDIAGLSSIWAELPSDIPVFKECYAGAKNLSAAVRSYMHTLFGQEGLVCLDADDARLKRSFIPVMQADLLENKHLACVNASNDILTNLGYSPQIYAREINFFYMLDGVRERIEKQGDVYKVLNQAIRFSEEELKAEIVAHPERFSPNVAIRPIYQETILPNLAYLGGAAEVAYWFQLKGIFDLHQVPFPILLPRNFGVMIPPLEAAKLEKLELSIPDIFQDERVLRQQFVDKNTKHALDLGNEQERLSTLMSKIAQKAQAIDETLEASVLAEETRWQKGLERLTKKMRKAEERNQAVGLGQIQAIKQKLFPDGNWQERHTNFLEFLLNYPTLLADLLAELDPLTFELFVMYLPEKDA</sequence>
<feature type="domain" description="Bacillithiol biosynthesis BshC C-terminal coiled-coil" evidence="4">
    <location>
        <begin position="360"/>
        <end position="511"/>
    </location>
</feature>
<dbReference type="InterPro" id="IPR055398">
    <property type="entry name" value="Rossmann-like_BshC"/>
</dbReference>
<dbReference type="Proteomes" id="UP001249959">
    <property type="component" value="Unassembled WGS sequence"/>
</dbReference>
<evidence type="ECO:0000256" key="1">
    <source>
        <dbReference type="ARBA" id="ARBA00022598"/>
    </source>
</evidence>
<comment type="similarity">
    <text evidence="2">Belongs to the BshC family.</text>
</comment>
<proteinExistence type="inferred from homology"/>
<dbReference type="NCBIfam" id="TIGR03998">
    <property type="entry name" value="thiol_BshC"/>
    <property type="match status" value="1"/>
</dbReference>
<dbReference type="InterPro" id="IPR011199">
    <property type="entry name" value="Bacillithiol_biosynth_BshC"/>
</dbReference>
<dbReference type="EC" id="6.-.-.-" evidence="2"/>
<evidence type="ECO:0000259" key="4">
    <source>
        <dbReference type="Pfam" id="PF24850"/>
    </source>
</evidence>
<dbReference type="InterPro" id="IPR055399">
    <property type="entry name" value="CC_BshC"/>
</dbReference>
<organism evidence="5 6">
    <name type="scientific">Aquirufa regiilacus</name>
    <dbReference type="NCBI Taxonomy" id="3024868"/>
    <lineage>
        <taxon>Bacteria</taxon>
        <taxon>Pseudomonadati</taxon>
        <taxon>Bacteroidota</taxon>
        <taxon>Cytophagia</taxon>
        <taxon>Cytophagales</taxon>
        <taxon>Flectobacillaceae</taxon>
        <taxon>Aquirufa</taxon>
    </lineage>
</organism>
<evidence type="ECO:0000313" key="6">
    <source>
        <dbReference type="Proteomes" id="UP001249959"/>
    </source>
</evidence>
<dbReference type="RefSeq" id="WP_316070539.1">
    <property type="nucleotide sequence ID" value="NZ_JAVNWW010000002.1"/>
</dbReference>
<protein>
    <recommendedName>
        <fullName evidence="2">Putative cysteine ligase BshC</fullName>
        <ecNumber evidence="2">6.-.-.-</ecNumber>
    </recommendedName>
</protein>
<dbReference type="Pfam" id="PF10079">
    <property type="entry name" value="Rossmann-like_BshC"/>
    <property type="match status" value="1"/>
</dbReference>
<keyword evidence="6" id="KW-1185">Reference proteome</keyword>
<dbReference type="EMBL" id="JAVNWW010000002">
    <property type="protein sequence ID" value="MDU0808728.1"/>
    <property type="molecule type" value="Genomic_DNA"/>
</dbReference>
<feature type="domain" description="Bacillithiol biosynthesis BshC N-terminal Rossmann-like" evidence="3">
    <location>
        <begin position="2"/>
        <end position="355"/>
    </location>
</feature>
<reference evidence="5 6" key="1">
    <citation type="submission" date="2023-09" db="EMBL/GenBank/DDBJ databases">
        <title>Aquirufa genomes.</title>
        <authorList>
            <person name="Pitt A."/>
        </authorList>
    </citation>
    <scope>NUCLEOTIDE SEQUENCE [LARGE SCALE GENOMIC DNA]</scope>
    <source>
        <strain evidence="5 6">LEOWEIH-7C</strain>
    </source>
</reference>
<dbReference type="Pfam" id="PF24850">
    <property type="entry name" value="CC_BshC"/>
    <property type="match status" value="1"/>
</dbReference>
<dbReference type="HAMAP" id="MF_01867">
    <property type="entry name" value="BshC"/>
    <property type="match status" value="1"/>
</dbReference>